<evidence type="ECO:0000256" key="3">
    <source>
        <dbReference type="ARBA" id="ARBA00022606"/>
    </source>
</evidence>
<accession>A0A0M3SBN0</accession>
<dbReference type="Pfam" id="PF02949">
    <property type="entry name" value="7tm_6"/>
    <property type="match status" value="1"/>
</dbReference>
<comment type="subcellular location">
    <subcellularLocation>
        <location evidence="1">Cell membrane</location>
        <topology evidence="1">Multi-pass membrane protein</topology>
    </subcellularLocation>
</comment>
<proteinExistence type="evidence at transcript level"/>
<evidence type="ECO:0000256" key="9">
    <source>
        <dbReference type="ARBA" id="ARBA00023224"/>
    </source>
</evidence>
<keyword evidence="9" id="KW-0807">Transducer</keyword>
<feature type="transmembrane region" description="Helical" evidence="10">
    <location>
        <begin position="85"/>
        <end position="107"/>
    </location>
</feature>
<evidence type="ECO:0000256" key="10">
    <source>
        <dbReference type="SAM" id="Phobius"/>
    </source>
</evidence>
<dbReference type="PANTHER" id="PTHR21137">
    <property type="entry name" value="ODORANT RECEPTOR"/>
    <property type="match status" value="1"/>
</dbReference>
<feature type="non-terminal residue" evidence="11">
    <location>
        <position position="1"/>
    </location>
</feature>
<feature type="transmembrane region" description="Helical" evidence="10">
    <location>
        <begin position="113"/>
        <end position="136"/>
    </location>
</feature>
<keyword evidence="8 11" id="KW-0675">Receptor</keyword>
<reference evidence="11" key="1">
    <citation type="journal article" date="2015" name="Cell. Mol. Life Sci.">
        <title>Identification and functional analysis of olfactory receptor family reveal unusual characteristics of the olfactory system in the migratory locust.</title>
        <authorList>
            <person name="Wang Z."/>
            <person name="Yang P."/>
            <person name="Chen D."/>
            <person name="Jiang F."/>
            <person name="Li Y."/>
            <person name="Wang X."/>
            <person name="Kang L."/>
        </authorList>
    </citation>
    <scope>NUCLEOTIDE SEQUENCE</scope>
</reference>
<evidence type="ECO:0000256" key="2">
    <source>
        <dbReference type="ARBA" id="ARBA00022475"/>
    </source>
</evidence>
<evidence type="ECO:0000256" key="6">
    <source>
        <dbReference type="ARBA" id="ARBA00022989"/>
    </source>
</evidence>
<evidence type="ECO:0000256" key="1">
    <source>
        <dbReference type="ARBA" id="ARBA00004651"/>
    </source>
</evidence>
<dbReference type="GO" id="GO:0007165">
    <property type="term" value="P:signal transduction"/>
    <property type="evidence" value="ECO:0007669"/>
    <property type="project" value="UniProtKB-KW"/>
</dbReference>
<evidence type="ECO:0000313" key="11">
    <source>
        <dbReference type="EMBL" id="ALD51412.1"/>
    </source>
</evidence>
<organism evidence="11">
    <name type="scientific">Locusta migratoria</name>
    <name type="common">Migratory locust</name>
    <dbReference type="NCBI Taxonomy" id="7004"/>
    <lineage>
        <taxon>Eukaryota</taxon>
        <taxon>Metazoa</taxon>
        <taxon>Ecdysozoa</taxon>
        <taxon>Arthropoda</taxon>
        <taxon>Hexapoda</taxon>
        <taxon>Insecta</taxon>
        <taxon>Pterygota</taxon>
        <taxon>Neoptera</taxon>
        <taxon>Polyneoptera</taxon>
        <taxon>Orthoptera</taxon>
        <taxon>Caelifera</taxon>
        <taxon>Acrididea</taxon>
        <taxon>Acridomorpha</taxon>
        <taxon>Acridoidea</taxon>
        <taxon>Acrididae</taxon>
        <taxon>Oedipodinae</taxon>
        <taxon>Locusta</taxon>
    </lineage>
</organism>
<dbReference type="AlphaFoldDB" id="A0A0M3SBN0"/>
<dbReference type="InterPro" id="IPR004117">
    <property type="entry name" value="7tm6_olfct_rcpt"/>
</dbReference>
<keyword evidence="6 10" id="KW-1133">Transmembrane helix</keyword>
<evidence type="ECO:0000256" key="8">
    <source>
        <dbReference type="ARBA" id="ARBA00023170"/>
    </source>
</evidence>
<keyword evidence="3" id="KW-0716">Sensory transduction</keyword>
<reference evidence="11" key="2">
    <citation type="submission" date="2015-02" db="EMBL/GenBank/DDBJ databases">
        <authorList>
            <person name="Torres C."/>
        </authorList>
    </citation>
    <scope>NUCLEOTIDE SEQUENCE</scope>
</reference>
<dbReference type="EMBL" id="KP843276">
    <property type="protein sequence ID" value="ALD51412.1"/>
    <property type="molecule type" value="mRNA"/>
</dbReference>
<evidence type="ECO:0000256" key="4">
    <source>
        <dbReference type="ARBA" id="ARBA00022692"/>
    </source>
</evidence>
<dbReference type="PANTHER" id="PTHR21137:SF35">
    <property type="entry name" value="ODORANT RECEPTOR 19A-RELATED"/>
    <property type="match status" value="1"/>
</dbReference>
<evidence type="ECO:0000256" key="7">
    <source>
        <dbReference type="ARBA" id="ARBA00023136"/>
    </source>
</evidence>
<protein>
    <submittedName>
        <fullName evidence="11">Odorant receptor 139</fullName>
    </submittedName>
</protein>
<dbReference type="GO" id="GO:0004984">
    <property type="term" value="F:olfactory receptor activity"/>
    <property type="evidence" value="ECO:0007669"/>
    <property type="project" value="InterPro"/>
</dbReference>
<keyword evidence="4 10" id="KW-0812">Transmembrane</keyword>
<keyword evidence="7 10" id="KW-0472">Membrane</keyword>
<dbReference type="GO" id="GO:0005549">
    <property type="term" value="F:odorant binding"/>
    <property type="evidence" value="ECO:0007669"/>
    <property type="project" value="InterPro"/>
</dbReference>
<name>A0A0M3SBN0_LOCMI</name>
<evidence type="ECO:0000256" key="5">
    <source>
        <dbReference type="ARBA" id="ARBA00022725"/>
    </source>
</evidence>
<keyword evidence="2" id="KW-1003">Cell membrane</keyword>
<sequence length="214" mass="24130">AEFEVLSDNFAALHKVHEQSEKGKIRGTVYERQIKEESPPASCAHIYIECVSDEQMYRQLTQNVRHHQALLRSISLLQTAMSAPIYLVLFVNMVNLCTNLFIATLLLQRDGSFSKALAVLLTIPTLLSQTAIYCLFGHALTEKSEKLTQSAFSSGWPECDVRFRRGLLMVMTLAEQPAEVTVGKMTKLSKQTLLQVLNGTYGLLNMFYQLHSQM</sequence>
<keyword evidence="5" id="KW-0552">Olfaction</keyword>
<dbReference type="GO" id="GO:0005886">
    <property type="term" value="C:plasma membrane"/>
    <property type="evidence" value="ECO:0007669"/>
    <property type="project" value="UniProtKB-SubCell"/>
</dbReference>